<reference evidence="3" key="1">
    <citation type="submission" date="2016-03" db="EMBL/GenBank/DDBJ databases">
        <authorList>
            <person name="Heylen K."/>
            <person name="De Vos P."/>
            <person name="Vekeman B."/>
        </authorList>
    </citation>
    <scope>NUCLEOTIDE SEQUENCE [LARGE SCALE GENOMIC DNA]</scope>
    <source>
        <strain evidence="3">R-45383</strain>
    </source>
</reference>
<feature type="region of interest" description="Disordered" evidence="1">
    <location>
        <begin position="96"/>
        <end position="127"/>
    </location>
</feature>
<dbReference type="InterPro" id="IPR007481">
    <property type="entry name" value="SspB"/>
</dbReference>
<dbReference type="NCBIfam" id="NF008769">
    <property type="entry name" value="PRK11798.2-5"/>
    <property type="match status" value="1"/>
</dbReference>
<evidence type="ECO:0000256" key="1">
    <source>
        <dbReference type="SAM" id="MobiDB-lite"/>
    </source>
</evidence>
<dbReference type="PIRSF" id="PIRSF005276">
    <property type="entry name" value="SspB"/>
    <property type="match status" value="1"/>
</dbReference>
<dbReference type="STRING" id="702114.A1355_18805"/>
<evidence type="ECO:0000313" key="2">
    <source>
        <dbReference type="EMBL" id="OAI26459.1"/>
    </source>
</evidence>
<dbReference type="Proteomes" id="UP000077628">
    <property type="component" value="Unassembled WGS sequence"/>
</dbReference>
<dbReference type="Pfam" id="PF04386">
    <property type="entry name" value="SspB"/>
    <property type="match status" value="1"/>
</dbReference>
<dbReference type="PANTHER" id="PTHR37486:SF1">
    <property type="entry name" value="STRINGENT STARVATION PROTEIN B"/>
    <property type="match status" value="1"/>
</dbReference>
<dbReference type="GO" id="GO:0005829">
    <property type="term" value="C:cytosol"/>
    <property type="evidence" value="ECO:0007669"/>
    <property type="project" value="TreeGrafter"/>
</dbReference>
<evidence type="ECO:0000313" key="3">
    <source>
        <dbReference type="Proteomes" id="UP000077628"/>
    </source>
</evidence>
<organism evidence="2 3">
    <name type="scientific">Methylomonas koyamae</name>
    <dbReference type="NCBI Taxonomy" id="702114"/>
    <lineage>
        <taxon>Bacteria</taxon>
        <taxon>Pseudomonadati</taxon>
        <taxon>Pseudomonadota</taxon>
        <taxon>Gammaproteobacteria</taxon>
        <taxon>Methylococcales</taxon>
        <taxon>Methylococcaceae</taxon>
        <taxon>Methylomonas</taxon>
    </lineage>
</organism>
<dbReference type="Gene3D" id="2.30.30.220">
    <property type="entry name" value="SspB-like"/>
    <property type="match status" value="1"/>
</dbReference>
<keyword evidence="3" id="KW-1185">Reference proteome</keyword>
<dbReference type="GO" id="GO:0045732">
    <property type="term" value="P:positive regulation of protein catabolic process"/>
    <property type="evidence" value="ECO:0007669"/>
    <property type="project" value="TreeGrafter"/>
</dbReference>
<comment type="caution">
    <text evidence="2">The sequence shown here is derived from an EMBL/GenBank/DDBJ whole genome shotgun (WGS) entry which is preliminary data.</text>
</comment>
<dbReference type="EMBL" id="LUUK01000027">
    <property type="protein sequence ID" value="OAI26459.1"/>
    <property type="molecule type" value="Genomic_DNA"/>
</dbReference>
<dbReference type="GO" id="GO:0005840">
    <property type="term" value="C:ribosome"/>
    <property type="evidence" value="ECO:0007669"/>
    <property type="project" value="TreeGrafter"/>
</dbReference>
<dbReference type="InterPro" id="IPR036760">
    <property type="entry name" value="SspB-like_sf"/>
</dbReference>
<protein>
    <submittedName>
        <fullName evidence="2">Stringent starvation protein B</fullName>
    </submittedName>
</protein>
<dbReference type="RefSeq" id="WP_064024737.1">
    <property type="nucleotide sequence ID" value="NZ_LUUK01000027.1"/>
</dbReference>
<accession>A0A177PAJ5</accession>
<sequence length="127" mass="14149">MTPLKPYLIRSIYEWILDNSLTPHLLVNAEHPGVVLPTDFVEDGRIVLNIRPEAIQGLTLGNEEVQFNARFSGKAMHIVVPTKAVLAIYAKENGKGMVFDPEDQDDETPPSAPEPTPPQRPQLRVVK</sequence>
<proteinExistence type="predicted"/>
<gene>
    <name evidence="2" type="ORF">A1355_18805</name>
</gene>
<dbReference type="PANTHER" id="PTHR37486">
    <property type="entry name" value="STRINGENT STARVATION PROTEIN B"/>
    <property type="match status" value="1"/>
</dbReference>
<feature type="compositionally biased region" description="Pro residues" evidence="1">
    <location>
        <begin position="110"/>
        <end position="120"/>
    </location>
</feature>
<dbReference type="OrthoDB" id="9797358at2"/>
<dbReference type="SUPFAM" id="SSF101738">
    <property type="entry name" value="SspB-like"/>
    <property type="match status" value="1"/>
</dbReference>
<name>A0A177PAJ5_9GAMM</name>
<dbReference type="AlphaFoldDB" id="A0A177PAJ5"/>